<dbReference type="InterPro" id="IPR013328">
    <property type="entry name" value="6PGD_dom2"/>
</dbReference>
<feature type="binding site" description="in other chain" evidence="12">
    <location>
        <position position="193"/>
    </location>
    <ligand>
        <name>substrate</name>
        <note>ligand shared between dimeric partners</note>
    </ligand>
</feature>
<dbReference type="Gene3D" id="1.20.5.320">
    <property type="entry name" value="6-Phosphogluconate Dehydrogenase, domain 3"/>
    <property type="match status" value="1"/>
</dbReference>
<keyword evidence="8 10" id="KW-0570">Pentose shunt</keyword>
<dbReference type="InterPro" id="IPR006183">
    <property type="entry name" value="Pgluconate_DH"/>
</dbReference>
<feature type="binding site" description="in other chain" evidence="12">
    <location>
        <position position="289"/>
    </location>
    <ligand>
        <name>substrate</name>
        <note>ligand shared between dimeric partners</note>
    </ligand>
</feature>
<dbReference type="GeneID" id="70183559"/>
<feature type="active site" description="Proton donor" evidence="11">
    <location>
        <position position="192"/>
    </location>
</feature>
<feature type="binding site" evidence="13">
    <location>
        <begin position="12"/>
        <end position="17"/>
    </location>
    <ligand>
        <name>NADP(+)</name>
        <dbReference type="ChEBI" id="CHEBI:58349"/>
    </ligand>
</feature>
<feature type="binding site" evidence="13">
    <location>
        <begin position="77"/>
        <end position="79"/>
    </location>
    <ligand>
        <name>NADP(+)</name>
        <dbReference type="ChEBI" id="CHEBI:58349"/>
    </ligand>
</feature>
<gene>
    <name evidence="16" type="ORF">B0I36DRAFT_323734</name>
</gene>
<dbReference type="InterPro" id="IPR006184">
    <property type="entry name" value="6PGdom_BS"/>
</dbReference>
<comment type="subunit">
    <text evidence="4 10">Homodimer.</text>
</comment>
<dbReference type="Pfam" id="PF03446">
    <property type="entry name" value="NAD_binding_2"/>
    <property type="match status" value="1"/>
</dbReference>
<dbReference type="InterPro" id="IPR008927">
    <property type="entry name" value="6-PGluconate_DH-like_C_sf"/>
</dbReference>
<dbReference type="PANTHER" id="PTHR11811">
    <property type="entry name" value="6-PHOSPHOGLUCONATE DEHYDROGENASE"/>
    <property type="match status" value="1"/>
</dbReference>
<feature type="binding site" evidence="13">
    <location>
        <position position="105"/>
    </location>
    <ligand>
        <name>NADP(+)</name>
        <dbReference type="ChEBI" id="CHEBI:58349"/>
    </ligand>
</feature>
<evidence type="ECO:0000256" key="14">
    <source>
        <dbReference type="RuleBase" id="RU000485"/>
    </source>
</evidence>
<organism evidence="16 17">
    <name type="scientific">Microdochium trichocladiopsis</name>
    <dbReference type="NCBI Taxonomy" id="1682393"/>
    <lineage>
        <taxon>Eukaryota</taxon>
        <taxon>Fungi</taxon>
        <taxon>Dikarya</taxon>
        <taxon>Ascomycota</taxon>
        <taxon>Pezizomycotina</taxon>
        <taxon>Sordariomycetes</taxon>
        <taxon>Xylariomycetidae</taxon>
        <taxon>Xylariales</taxon>
        <taxon>Microdochiaceae</taxon>
        <taxon>Microdochium</taxon>
    </lineage>
</organism>
<dbReference type="NCBIfam" id="NF006765">
    <property type="entry name" value="PRK09287.1"/>
    <property type="match status" value="1"/>
</dbReference>
<dbReference type="PRINTS" id="PR00076">
    <property type="entry name" value="6PGDHDRGNASE"/>
</dbReference>
<evidence type="ECO:0000259" key="15">
    <source>
        <dbReference type="SMART" id="SM01350"/>
    </source>
</evidence>
<comment type="function">
    <text evidence="1 10">Catalyzes the oxidative decarboxylation of 6-phosphogluconate to ribulose 5-phosphate and CO(2), with concomitant reduction of NADP to NADPH.</text>
</comment>
<dbReference type="EC" id="1.1.1.44" evidence="10 14"/>
<dbReference type="SMART" id="SM01350">
    <property type="entry name" value="6PGD"/>
    <property type="match status" value="1"/>
</dbReference>
<dbReference type="GO" id="GO:0019521">
    <property type="term" value="P:D-gluconate metabolic process"/>
    <property type="evidence" value="ECO:0007669"/>
    <property type="project" value="UniProtKB-KW"/>
</dbReference>
<feature type="binding site" description="in other chain" evidence="12">
    <location>
        <begin position="131"/>
        <end position="133"/>
    </location>
    <ligand>
        <name>substrate</name>
        <note>ligand shared between dimeric partners</note>
    </ligand>
</feature>
<comment type="catalytic activity">
    <reaction evidence="9 10 14">
        <text>6-phospho-D-gluconate + NADP(+) = D-ribulose 5-phosphate + CO2 + NADPH</text>
        <dbReference type="Rhea" id="RHEA:10116"/>
        <dbReference type="ChEBI" id="CHEBI:16526"/>
        <dbReference type="ChEBI" id="CHEBI:57783"/>
        <dbReference type="ChEBI" id="CHEBI:58121"/>
        <dbReference type="ChEBI" id="CHEBI:58349"/>
        <dbReference type="ChEBI" id="CHEBI:58759"/>
        <dbReference type="EC" id="1.1.1.44"/>
    </reaction>
</comment>
<dbReference type="AlphaFoldDB" id="A0A9P8Y721"/>
<evidence type="ECO:0000256" key="4">
    <source>
        <dbReference type="ARBA" id="ARBA00011738"/>
    </source>
</evidence>
<comment type="pathway">
    <text evidence="2 10 14">Carbohydrate degradation; pentose phosphate pathway; D-ribulose 5-phosphate from D-glucose 6-phosphate (oxidative stage): step 3/3.</text>
</comment>
<dbReference type="SUPFAM" id="SSF51735">
    <property type="entry name" value="NAD(P)-binding Rossmann-fold domains"/>
    <property type="match status" value="1"/>
</dbReference>
<feature type="active site" description="Proton acceptor" evidence="11">
    <location>
        <position position="185"/>
    </location>
</feature>
<proteinExistence type="inferred from homology"/>
<dbReference type="FunFam" id="3.40.50.720:FF:000007">
    <property type="entry name" value="6-phosphogluconate dehydrogenase, decarboxylating"/>
    <property type="match status" value="1"/>
</dbReference>
<reference evidence="16" key="1">
    <citation type="journal article" date="2021" name="Nat. Commun.">
        <title>Genetic determinants of endophytism in the Arabidopsis root mycobiome.</title>
        <authorList>
            <person name="Mesny F."/>
            <person name="Miyauchi S."/>
            <person name="Thiergart T."/>
            <person name="Pickel B."/>
            <person name="Atanasova L."/>
            <person name="Karlsson M."/>
            <person name="Huettel B."/>
            <person name="Barry K.W."/>
            <person name="Haridas S."/>
            <person name="Chen C."/>
            <person name="Bauer D."/>
            <person name="Andreopoulos W."/>
            <person name="Pangilinan J."/>
            <person name="LaButti K."/>
            <person name="Riley R."/>
            <person name="Lipzen A."/>
            <person name="Clum A."/>
            <person name="Drula E."/>
            <person name="Henrissat B."/>
            <person name="Kohler A."/>
            <person name="Grigoriev I.V."/>
            <person name="Martin F.M."/>
            <person name="Hacquard S."/>
        </authorList>
    </citation>
    <scope>NUCLEOTIDE SEQUENCE</scope>
    <source>
        <strain evidence="16">MPI-CAGE-CH-0230</strain>
    </source>
</reference>
<comment type="caution">
    <text evidence="16">The sequence shown here is derived from an EMBL/GenBank/DDBJ whole genome shotgun (WGS) entry which is preliminary data.</text>
</comment>
<dbReference type="InterPro" id="IPR036291">
    <property type="entry name" value="NAD(P)-bd_dom_sf"/>
</dbReference>
<dbReference type="GO" id="GO:0009051">
    <property type="term" value="P:pentose-phosphate shunt, oxidative branch"/>
    <property type="evidence" value="ECO:0007669"/>
    <property type="project" value="UniProtKB-ARBA"/>
</dbReference>
<keyword evidence="6 10" id="KW-0560">Oxidoreductase</keyword>
<keyword evidence="5 10" id="KW-0521">NADP</keyword>
<evidence type="ECO:0000256" key="12">
    <source>
        <dbReference type="PIRSR" id="PIRSR000109-2"/>
    </source>
</evidence>
<dbReference type="PROSITE" id="PS00461">
    <property type="entry name" value="6PGD"/>
    <property type="match status" value="1"/>
</dbReference>
<evidence type="ECO:0000256" key="10">
    <source>
        <dbReference type="PIRNR" id="PIRNR000109"/>
    </source>
</evidence>
<accession>A0A9P8Y721</accession>
<evidence type="ECO:0000313" key="16">
    <source>
        <dbReference type="EMBL" id="KAH7031345.1"/>
    </source>
</evidence>
<evidence type="ECO:0000256" key="1">
    <source>
        <dbReference type="ARBA" id="ARBA00002526"/>
    </source>
</evidence>
<feature type="domain" description="6-phosphogluconate dehydrogenase C-terminal" evidence="15">
    <location>
        <begin position="181"/>
        <end position="479"/>
    </location>
</feature>
<feature type="binding site" description="in other chain" evidence="12">
    <location>
        <position position="105"/>
    </location>
    <ligand>
        <name>substrate</name>
        <note>ligand shared between dimeric partners</note>
    </ligand>
</feature>
<protein>
    <recommendedName>
        <fullName evidence="10 14">6-phosphogluconate dehydrogenase, decarboxylating</fullName>
        <ecNumber evidence="10 14">1.1.1.44</ecNumber>
    </recommendedName>
</protein>
<evidence type="ECO:0000256" key="5">
    <source>
        <dbReference type="ARBA" id="ARBA00022857"/>
    </source>
</evidence>
<evidence type="ECO:0000256" key="2">
    <source>
        <dbReference type="ARBA" id="ARBA00004874"/>
    </source>
</evidence>
<dbReference type="FunFam" id="1.20.5.320:FF:000002">
    <property type="entry name" value="6-phosphogluconate dehydrogenase, decarboxylating"/>
    <property type="match status" value="1"/>
</dbReference>
<dbReference type="Gene3D" id="3.40.50.720">
    <property type="entry name" value="NAD(P)-binding Rossmann-like Domain"/>
    <property type="match status" value="1"/>
</dbReference>
<dbReference type="EMBL" id="JAGTJQ010000005">
    <property type="protein sequence ID" value="KAH7031345.1"/>
    <property type="molecule type" value="Genomic_DNA"/>
</dbReference>
<dbReference type="InterPro" id="IPR006115">
    <property type="entry name" value="6PGDH_NADP-bd"/>
</dbReference>
<feature type="binding site" description="in other chain" evidence="12">
    <location>
        <begin position="188"/>
        <end position="189"/>
    </location>
    <ligand>
        <name>substrate</name>
        <note>ligand shared between dimeric partners</note>
    </ligand>
</feature>
<dbReference type="NCBIfam" id="TIGR00873">
    <property type="entry name" value="gnd"/>
    <property type="match status" value="1"/>
</dbReference>
<feature type="binding site" evidence="12">
    <location>
        <position position="455"/>
    </location>
    <ligand>
        <name>substrate</name>
        <note>ligand shared between dimeric partners</note>
    </ligand>
</feature>
<dbReference type="Proteomes" id="UP000756346">
    <property type="component" value="Unassembled WGS sequence"/>
</dbReference>
<keyword evidence="17" id="KW-1185">Reference proteome</keyword>
<dbReference type="SUPFAM" id="SSF48179">
    <property type="entry name" value="6-phosphogluconate dehydrogenase C-terminal domain-like"/>
    <property type="match status" value="1"/>
</dbReference>
<evidence type="ECO:0000256" key="8">
    <source>
        <dbReference type="ARBA" id="ARBA00023126"/>
    </source>
</evidence>
<dbReference type="InterPro" id="IPR006113">
    <property type="entry name" value="6PGDH_Gnd/GntZ"/>
</dbReference>
<dbReference type="FunFam" id="1.10.1040.10:FF:000002">
    <property type="entry name" value="6-phosphogluconate dehydrogenase, decarboxylating"/>
    <property type="match status" value="1"/>
</dbReference>
<dbReference type="Pfam" id="PF00393">
    <property type="entry name" value="6PGD"/>
    <property type="match status" value="1"/>
</dbReference>
<feature type="binding site" evidence="13">
    <location>
        <begin position="35"/>
        <end position="37"/>
    </location>
    <ligand>
        <name>NADP(+)</name>
        <dbReference type="ChEBI" id="CHEBI:58349"/>
    </ligand>
</feature>
<evidence type="ECO:0000256" key="13">
    <source>
        <dbReference type="PIRSR" id="PIRSR000109-3"/>
    </source>
</evidence>
<dbReference type="Gene3D" id="1.10.1040.10">
    <property type="entry name" value="N-(1-d-carboxylethyl)-l-norvaline Dehydrogenase, domain 2"/>
    <property type="match status" value="1"/>
</dbReference>
<name>A0A9P8Y721_9PEZI</name>
<evidence type="ECO:0000256" key="3">
    <source>
        <dbReference type="ARBA" id="ARBA00008419"/>
    </source>
</evidence>
<evidence type="ECO:0000256" key="9">
    <source>
        <dbReference type="ARBA" id="ARBA00048640"/>
    </source>
</evidence>
<dbReference type="PIRSF" id="PIRSF000109">
    <property type="entry name" value="6PGD"/>
    <property type="match status" value="1"/>
</dbReference>
<feature type="binding site" evidence="12">
    <location>
        <position position="449"/>
    </location>
    <ligand>
        <name>substrate</name>
        <note>ligand shared between dimeric partners</note>
    </ligand>
</feature>
<dbReference type="OrthoDB" id="434986at2759"/>
<evidence type="ECO:0000256" key="7">
    <source>
        <dbReference type="ARBA" id="ARBA00023064"/>
    </source>
</evidence>
<dbReference type="InterPro" id="IPR006114">
    <property type="entry name" value="6PGDH_C"/>
</dbReference>
<evidence type="ECO:0000256" key="6">
    <source>
        <dbReference type="ARBA" id="ARBA00023002"/>
    </source>
</evidence>
<keyword evidence="7 14" id="KW-0311">Gluconate utilization</keyword>
<comment type="similarity">
    <text evidence="3 10 14">Belongs to the 6-phosphogluconate dehydrogenase family.</text>
</comment>
<dbReference type="GO" id="GO:0004616">
    <property type="term" value="F:phosphogluconate dehydrogenase (decarboxylating) activity"/>
    <property type="evidence" value="ECO:0007669"/>
    <property type="project" value="UniProtKB-EC"/>
</dbReference>
<sequence length="492" mass="54545">MSGAVSDLGLIGLAVMGQNLILNMADNGFTITAYNRTVSKVDHFLENEAKGKSIVGAHDDKEFVASLKSPRRIMLLVQAGKAVDDWIERLLPLLEKGDIIIDGGNSHFPDSNRRTQYLQTKGLRFVGSGVSGGEEGARYGPSIMPGGDESAWPHIKDIFQSISAKSDNEPCCEWVGDEGAGHYVKMVHNGIEYGDMQLICEAYDIMKRGLGMSGKEIGDVFAKWNKGVLDSFLIEITRDIMYFNDDDGTPLVEKILDQAGQKGTGKWTAINALDLGMPVTLIAEAVLARCLSSIKAERSEASTKLEFVSRVTKFEGDREQFLEDLEQALYASKIISYAQGFMLMQEAAREYKWKLNKPSIALMWRGGCIIRSVFLKDITAAYRKNPDLKNLLFDDFFNKAIHKAQPGWREVIAKTAQLGIPTPAFSTALSWFDGYRTKDLPANLLQAQRDYFGAHTFQIKPEFANDKFKEGAYTHVNWTGRGGNVSASTYQA</sequence>
<dbReference type="GO" id="GO:0050661">
    <property type="term" value="F:NADP binding"/>
    <property type="evidence" value="ECO:0007669"/>
    <property type="project" value="InterPro"/>
</dbReference>
<evidence type="ECO:0000313" key="17">
    <source>
        <dbReference type="Proteomes" id="UP000756346"/>
    </source>
</evidence>
<feature type="binding site" description="in other chain" evidence="12">
    <location>
        <position position="262"/>
    </location>
    <ligand>
        <name>substrate</name>
        <note>ligand shared between dimeric partners</note>
    </ligand>
</feature>
<dbReference type="RefSeq" id="XP_046013025.1">
    <property type="nucleotide sequence ID" value="XM_046154013.1"/>
</dbReference>
<evidence type="ECO:0000256" key="11">
    <source>
        <dbReference type="PIRSR" id="PIRSR000109-1"/>
    </source>
</evidence>